<dbReference type="PANTHER" id="PTHR23002">
    <property type="entry name" value="ZINC FINGER CCHC DOMAIN CONTAINING PROTEIN"/>
    <property type="match status" value="1"/>
</dbReference>
<gene>
    <name evidence="4" type="ORF">MVEN_00286600</name>
</gene>
<dbReference type="SUPFAM" id="SSF57756">
    <property type="entry name" value="Retrovirus zinc finger-like domains"/>
    <property type="match status" value="2"/>
</dbReference>
<dbReference type="InterPro" id="IPR001878">
    <property type="entry name" value="Znf_CCHC"/>
</dbReference>
<keyword evidence="5" id="KW-1185">Reference proteome</keyword>
<dbReference type="SMART" id="SM00343">
    <property type="entry name" value="ZnF_C2HC"/>
    <property type="match status" value="4"/>
</dbReference>
<proteinExistence type="predicted"/>
<feature type="domain" description="CCHC-type" evidence="3">
    <location>
        <begin position="82"/>
        <end position="98"/>
    </location>
</feature>
<dbReference type="GO" id="GO:0008270">
    <property type="term" value="F:zinc ion binding"/>
    <property type="evidence" value="ECO:0007669"/>
    <property type="project" value="UniProtKB-KW"/>
</dbReference>
<feature type="domain" description="CCHC-type" evidence="3">
    <location>
        <begin position="8"/>
        <end position="23"/>
    </location>
</feature>
<accession>A0A8H7DBP3</accession>
<dbReference type="Pfam" id="PF00098">
    <property type="entry name" value="zf-CCHC"/>
    <property type="match status" value="3"/>
</dbReference>
<comment type="caution">
    <text evidence="4">The sequence shown here is derived from an EMBL/GenBank/DDBJ whole genome shotgun (WGS) entry which is preliminary data.</text>
</comment>
<sequence length="131" mass="14967">MEQTLKTCYECGREGRLSYTCPENAALPRGSRLAGTGPGPETKKCYKRSGVGHIARDCPKETECYNCREMGHISRECPHPQKCHHCGKEGHEARICPDILDFSRKFLEMSLPIRMTSFRAQPHAKMEEQRR</sequence>
<dbReference type="EMBL" id="JACAZI010000002">
    <property type="protein sequence ID" value="KAF7369564.1"/>
    <property type="molecule type" value="Genomic_DNA"/>
</dbReference>
<reference evidence="4" key="1">
    <citation type="submission" date="2020-05" db="EMBL/GenBank/DDBJ databases">
        <title>Mycena genomes resolve the evolution of fungal bioluminescence.</title>
        <authorList>
            <person name="Tsai I.J."/>
        </authorList>
    </citation>
    <scope>NUCLEOTIDE SEQUENCE</scope>
    <source>
        <strain evidence="4">CCC161011</strain>
    </source>
</reference>
<dbReference type="InterPro" id="IPR051714">
    <property type="entry name" value="Znf_CCHC_NABP"/>
</dbReference>
<organism evidence="4 5">
    <name type="scientific">Mycena venus</name>
    <dbReference type="NCBI Taxonomy" id="2733690"/>
    <lineage>
        <taxon>Eukaryota</taxon>
        <taxon>Fungi</taxon>
        <taxon>Dikarya</taxon>
        <taxon>Basidiomycota</taxon>
        <taxon>Agaricomycotina</taxon>
        <taxon>Agaricomycetes</taxon>
        <taxon>Agaricomycetidae</taxon>
        <taxon>Agaricales</taxon>
        <taxon>Marasmiineae</taxon>
        <taxon>Mycenaceae</taxon>
        <taxon>Mycena</taxon>
    </lineage>
</organism>
<evidence type="ECO:0000313" key="4">
    <source>
        <dbReference type="EMBL" id="KAF7369564.1"/>
    </source>
</evidence>
<name>A0A8H7DBP3_9AGAR</name>
<evidence type="ECO:0000256" key="1">
    <source>
        <dbReference type="ARBA" id="ARBA00022664"/>
    </source>
</evidence>
<dbReference type="Gene3D" id="4.10.60.10">
    <property type="entry name" value="Zinc finger, CCHC-type"/>
    <property type="match status" value="2"/>
</dbReference>
<dbReference type="GO" id="GO:0006397">
    <property type="term" value="P:mRNA processing"/>
    <property type="evidence" value="ECO:0007669"/>
    <property type="project" value="UniProtKB-KW"/>
</dbReference>
<keyword evidence="2" id="KW-0862">Zinc</keyword>
<feature type="domain" description="CCHC-type" evidence="3">
    <location>
        <begin position="64"/>
        <end position="78"/>
    </location>
</feature>
<dbReference type="AlphaFoldDB" id="A0A8H7DBP3"/>
<evidence type="ECO:0000256" key="2">
    <source>
        <dbReference type="PROSITE-ProRule" id="PRU00047"/>
    </source>
</evidence>
<dbReference type="Proteomes" id="UP000620124">
    <property type="component" value="Unassembled WGS sequence"/>
</dbReference>
<dbReference type="InterPro" id="IPR036875">
    <property type="entry name" value="Znf_CCHC_sf"/>
</dbReference>
<protein>
    <recommendedName>
        <fullName evidence="3">CCHC-type domain-containing protein</fullName>
    </recommendedName>
</protein>
<dbReference type="PROSITE" id="PS50158">
    <property type="entry name" value="ZF_CCHC"/>
    <property type="match status" value="3"/>
</dbReference>
<dbReference type="OrthoDB" id="2527451at2759"/>
<keyword evidence="2" id="KW-0863">Zinc-finger</keyword>
<evidence type="ECO:0000313" key="5">
    <source>
        <dbReference type="Proteomes" id="UP000620124"/>
    </source>
</evidence>
<keyword evidence="1" id="KW-0507">mRNA processing</keyword>
<evidence type="ECO:0000259" key="3">
    <source>
        <dbReference type="PROSITE" id="PS50158"/>
    </source>
</evidence>
<dbReference type="GO" id="GO:0003676">
    <property type="term" value="F:nucleic acid binding"/>
    <property type="evidence" value="ECO:0007669"/>
    <property type="project" value="InterPro"/>
</dbReference>
<keyword evidence="2" id="KW-0479">Metal-binding</keyword>